<dbReference type="Proteomes" id="UP001153069">
    <property type="component" value="Unassembled WGS sequence"/>
</dbReference>
<evidence type="ECO:0000313" key="2">
    <source>
        <dbReference type="EMBL" id="CAB9507263.1"/>
    </source>
</evidence>
<keyword evidence="3" id="KW-1185">Reference proteome</keyword>
<sequence>MNNILVWRTGSPSRRRNSLYLCLVILVGPFGRLEPSLAEKHSLVHLRRRRTTEDYNNPYWDIPWRSSGGSSGVGNKQPPQAPEEPPAGTNFPYSNWASVSVSTPGDDEEEDDGDSPRDSDADPSRPFPVSHWASVQVISEKNVSSTTSGITNTTVVGNEDYNLHASNRPQDLFVDQCLTLLEGYSLDGQMDRTSYVQFLMTLSHNSLHAKNFQDLPLFLSMIFFSASCTSGEDCVTQEPAILVHPRGSPENQLNDLLCLQLMRFPFLEIALPFQFLIRVANGVSASEVLSVNETNQIVTTLELALDQVLLQGFNCSFSEDQPPRRVKPDPKRRQPQPHNACDYAVEVAVEDAADYPCGFTSNCILIFSDVSVYAVLSESLDEPKLRSLTTDVLRDAINGDALGQYLA</sequence>
<feature type="compositionally biased region" description="Polar residues" evidence="1">
    <location>
        <begin position="91"/>
        <end position="103"/>
    </location>
</feature>
<reference evidence="2" key="1">
    <citation type="submission" date="2020-06" db="EMBL/GenBank/DDBJ databases">
        <authorList>
            <consortium name="Plant Systems Biology data submission"/>
        </authorList>
    </citation>
    <scope>NUCLEOTIDE SEQUENCE</scope>
    <source>
        <strain evidence="2">D6</strain>
    </source>
</reference>
<evidence type="ECO:0000313" key="3">
    <source>
        <dbReference type="Proteomes" id="UP001153069"/>
    </source>
</evidence>
<proteinExistence type="predicted"/>
<organism evidence="2 3">
    <name type="scientific">Seminavis robusta</name>
    <dbReference type="NCBI Taxonomy" id="568900"/>
    <lineage>
        <taxon>Eukaryota</taxon>
        <taxon>Sar</taxon>
        <taxon>Stramenopiles</taxon>
        <taxon>Ochrophyta</taxon>
        <taxon>Bacillariophyta</taxon>
        <taxon>Bacillariophyceae</taxon>
        <taxon>Bacillariophycidae</taxon>
        <taxon>Naviculales</taxon>
        <taxon>Naviculaceae</taxon>
        <taxon>Seminavis</taxon>
    </lineage>
</organism>
<name>A0A9N8H9Z9_9STRA</name>
<feature type="compositionally biased region" description="Basic and acidic residues" evidence="1">
    <location>
        <begin position="114"/>
        <end position="123"/>
    </location>
</feature>
<evidence type="ECO:0000256" key="1">
    <source>
        <dbReference type="SAM" id="MobiDB-lite"/>
    </source>
</evidence>
<accession>A0A9N8H9Z9</accession>
<comment type="caution">
    <text evidence="2">The sequence shown here is derived from an EMBL/GenBank/DDBJ whole genome shotgun (WGS) entry which is preliminary data.</text>
</comment>
<protein>
    <submittedName>
        <fullName evidence="2">Uncharacterized protein</fullName>
    </submittedName>
</protein>
<dbReference type="EMBL" id="CAICTM010000298">
    <property type="protein sequence ID" value="CAB9507263.1"/>
    <property type="molecule type" value="Genomic_DNA"/>
</dbReference>
<dbReference type="AlphaFoldDB" id="A0A9N8H9Z9"/>
<gene>
    <name evidence="2" type="ORF">SEMRO_299_G111400.1</name>
</gene>
<feature type="region of interest" description="Disordered" evidence="1">
    <location>
        <begin position="57"/>
        <end position="128"/>
    </location>
</feature>